<dbReference type="HOGENOM" id="CLU_302289_0_0_1"/>
<sequence>MTYYTKTNDRIKAHTIVVLCIVGIWMIFGTCFASNECNDSNTAKIKESSENSNKTDLASAMSDESRNRMLEPLNLSLASKNTAPNSKNHESGTRHPTAPEQKSIIVTIFYIDDFGKLFYMKYKSHRIYMYLTANMVFKDNILYNVYKDESENQILIDSSIRPYSFGTKDISSRAHSSQEESILNPVKVTTPKRPRDFTSTRSNDNLSPKKRKSEESRDSRFSSTSIFIEKNRYKDAFSNLKPYKSEAKSDTTRDKPHGFSYLFTKDGMDSENTKCECSVKENYKNQYQFWHFLTSSRHNSLAEKIECINNLANKIEIEKNNRKNPNYRHFFLEDLKNYIETHIDIDHITARYDCRDRSKNNICSKSEMKSETLGEIYEETQTDLKWWANSMSIISAKTEKMKSAGSADAELKEKLHFILKLPEVLRDLVLITPEILSKTKREMEKTLTITEVRKTFCIIEYLYYLVNNHTDKMNIAYNEVKALFVNGKHLNDRTTMEVYRAVYNVFCLFYQCAPSTCVVDFESEEGKAEKKEARIKRIFQSHCPHIPKSGVFRLHGKRAIVKPTLGKYNPSKTTNSTSDDSNSMVIEEQNPLFLNLPHQYFKDHYHVQLVDNIRHTVKLIPIAYPYCKNYSSKDGSIQRKTHSVRYIVEYIKSIMKSTYPEKSSDFNVYPFKYDRSIRKWTLIDENCTWSRMKELDKSLDEMNAIECDVVFYYFEEDIATDYFECVDFQISADLNSETPRIPLFLTNFMLVSAIISPYIWIGEIYIRTEKLFNNPNAKKSIEPTKMIIDTAATSQNSSATLPSNNESQTKRSYVNYYYSDFLIQGIDDYRFCTAECFSIFAIDNNIITGLVSTDWYTQIKKSIREYTNYRFRISAIQKLLRESLLRDKKEVAPTLLDILQRENLSGDKVTYGLCIYTSSSGNEVAAPIMCEKMRKLLSENINDEIKSKYAICESDILPPCIDIKDIKENTTVFITVKTFNYTQANLGIHYDMLAALFHNKNESALAP</sequence>
<keyword evidence="2" id="KW-0812">Transmembrane</keyword>
<keyword evidence="2" id="KW-0472">Membrane</keyword>
<evidence type="ECO:0000256" key="1">
    <source>
        <dbReference type="SAM" id="MobiDB-lite"/>
    </source>
</evidence>
<accession>H8ZA56</accession>
<reference evidence="3" key="1">
    <citation type="submission" date="2011-03" db="EMBL/GenBank/DDBJ databases">
        <title>The Genome Sequence of Nematocida sp1 strain ERTm2.</title>
        <authorList>
            <consortium name="The Broad Institute Genome Sequencing Platform"/>
            <consortium name="The Broad Institute Genome Sequencing Center for Infectious Disease"/>
            <person name="Cuomo C."/>
            <person name="Troemel E."/>
            <person name="Young S.K."/>
            <person name="Zeng Q."/>
            <person name="Gargeya S."/>
            <person name="Fitzgerald M."/>
            <person name="Haas B."/>
            <person name="Abouelleil A."/>
            <person name="Alvarado L."/>
            <person name="Arachchi H.M."/>
            <person name="Berlin A."/>
            <person name="Brown A."/>
            <person name="Chapman S.B."/>
            <person name="Chen Z."/>
            <person name="Dunbar C."/>
            <person name="Freedman E."/>
            <person name="Gearin G."/>
            <person name="Gellesch M."/>
            <person name="Goldberg J."/>
            <person name="Griggs A."/>
            <person name="Gujja S."/>
            <person name="Heilman E.R."/>
            <person name="Heiman D."/>
            <person name="Howarth C."/>
            <person name="Larson L."/>
            <person name="Lui A."/>
            <person name="MacDonald P.J.P."/>
            <person name="Mehta T."/>
            <person name="Montmayeur A."/>
            <person name="Murphy C."/>
            <person name="Neiman D."/>
            <person name="Pearson M."/>
            <person name="Priest M."/>
            <person name="Roberts A."/>
            <person name="Saif S."/>
            <person name="Shea T."/>
            <person name="Shenoy N."/>
            <person name="Sisk P."/>
            <person name="Stolte C."/>
            <person name="Sykes S."/>
            <person name="White J."/>
            <person name="Yandava C."/>
            <person name="Wortman J."/>
            <person name="Nusbaum C."/>
            <person name="Birren B."/>
        </authorList>
    </citation>
    <scope>NUCLEOTIDE SEQUENCE</scope>
    <source>
        <strain evidence="3">ERTm2</strain>
    </source>
</reference>
<protein>
    <submittedName>
        <fullName evidence="3">Uncharacterized protein</fullName>
    </submittedName>
</protein>
<keyword evidence="2" id="KW-1133">Transmembrane helix</keyword>
<gene>
    <name evidence="3" type="ORF">NERG_00477</name>
</gene>
<dbReference type="EMBL" id="JH604633">
    <property type="protein sequence ID" value="EHY66837.1"/>
    <property type="molecule type" value="Genomic_DNA"/>
</dbReference>
<proteinExistence type="predicted"/>
<dbReference type="Proteomes" id="UP000005622">
    <property type="component" value="Unassembled WGS sequence"/>
</dbReference>
<feature type="transmembrane region" description="Helical" evidence="2">
    <location>
        <begin position="16"/>
        <end position="35"/>
    </location>
</feature>
<feature type="region of interest" description="Disordered" evidence="1">
    <location>
        <begin position="171"/>
        <end position="218"/>
    </location>
</feature>
<name>H8ZA56_NEMA1</name>
<evidence type="ECO:0000313" key="3">
    <source>
        <dbReference type="EMBL" id="EHY66837.1"/>
    </source>
</evidence>
<feature type="region of interest" description="Disordered" evidence="1">
    <location>
        <begin position="45"/>
        <end position="65"/>
    </location>
</feature>
<organism evidence="3">
    <name type="scientific">Nematocida ausubeli (strain ATCC PRA-371 / ERTm2)</name>
    <name type="common">Nematode killer fungus</name>
    <dbReference type="NCBI Taxonomy" id="1913371"/>
    <lineage>
        <taxon>Eukaryota</taxon>
        <taxon>Fungi</taxon>
        <taxon>Fungi incertae sedis</taxon>
        <taxon>Microsporidia</taxon>
        <taxon>Nematocida</taxon>
    </lineage>
</organism>
<dbReference type="AlphaFoldDB" id="H8ZA56"/>
<evidence type="ECO:0000256" key="2">
    <source>
        <dbReference type="SAM" id="Phobius"/>
    </source>
</evidence>